<keyword evidence="4 5" id="KW-0472">Membrane</keyword>
<dbReference type="Pfam" id="PF04932">
    <property type="entry name" value="Wzy_C"/>
    <property type="match status" value="1"/>
</dbReference>
<feature type="transmembrane region" description="Helical" evidence="5">
    <location>
        <begin position="154"/>
        <end position="175"/>
    </location>
</feature>
<dbReference type="InterPro" id="IPR051533">
    <property type="entry name" value="WaaL-like"/>
</dbReference>
<dbReference type="GO" id="GO:0016874">
    <property type="term" value="F:ligase activity"/>
    <property type="evidence" value="ECO:0007669"/>
    <property type="project" value="UniProtKB-KW"/>
</dbReference>
<feature type="transmembrane region" description="Helical" evidence="5">
    <location>
        <begin position="385"/>
        <end position="410"/>
    </location>
</feature>
<evidence type="ECO:0000256" key="4">
    <source>
        <dbReference type="ARBA" id="ARBA00023136"/>
    </source>
</evidence>
<evidence type="ECO:0000256" key="1">
    <source>
        <dbReference type="ARBA" id="ARBA00004141"/>
    </source>
</evidence>
<protein>
    <submittedName>
        <fullName evidence="7">O-antigen ligase family protein</fullName>
    </submittedName>
</protein>
<evidence type="ECO:0000256" key="3">
    <source>
        <dbReference type="ARBA" id="ARBA00022989"/>
    </source>
</evidence>
<reference evidence="7" key="1">
    <citation type="submission" date="2022-01" db="EMBL/GenBank/DDBJ databases">
        <title>Nocardioidaceae gen. sp. A5X3R13.</title>
        <authorList>
            <person name="Lopez Marin M.A."/>
            <person name="Uhlik O."/>
        </authorList>
    </citation>
    <scope>NUCLEOTIDE SEQUENCE</scope>
    <source>
        <strain evidence="7">A5X3R13</strain>
    </source>
</reference>
<dbReference type="GO" id="GO:0016020">
    <property type="term" value="C:membrane"/>
    <property type="evidence" value="ECO:0007669"/>
    <property type="project" value="UniProtKB-SubCell"/>
</dbReference>
<dbReference type="InterPro" id="IPR007016">
    <property type="entry name" value="O-antigen_ligase-rel_domated"/>
</dbReference>
<dbReference type="EMBL" id="CP094970">
    <property type="protein sequence ID" value="UYM06556.1"/>
    <property type="molecule type" value="Genomic_DNA"/>
</dbReference>
<feature type="transmembrane region" description="Helical" evidence="5">
    <location>
        <begin position="121"/>
        <end position="142"/>
    </location>
</feature>
<feature type="transmembrane region" description="Helical" evidence="5">
    <location>
        <begin position="292"/>
        <end position="311"/>
    </location>
</feature>
<feature type="domain" description="O-antigen ligase-related" evidence="6">
    <location>
        <begin position="255"/>
        <end position="400"/>
    </location>
</feature>
<gene>
    <name evidence="7" type="ORF">L0C25_05640</name>
</gene>
<dbReference type="Proteomes" id="UP001164390">
    <property type="component" value="Chromosome"/>
</dbReference>
<feature type="transmembrane region" description="Helical" evidence="5">
    <location>
        <begin position="250"/>
        <end position="272"/>
    </location>
</feature>
<sequence>MIRAVGSAPIDRLATDVDGRVTVTVDASGTRGRHRLSRGLRPGWQIGLLTAGVPIWWALGIMDLVLPVLAAPLAWQLRRRAVRVPPGFWLWMVFLVWVAASGAMLNYQVPDTIGSEGIGHYISFGVRLLQYLAVTVVLLYVGNATEKELPRARLIRWMAWLAVSTVALGVAAMLFPTFEFETLMTRLLPDALAAGGDTARLAQVQDIIGDPEPRPAAPFAYTNAWGNALSLCLIWAVMAWGVLGSLGKRVLLVCLLLIAAVPIVHSLNRAVWMGLMLALVYVVARLAMRGRLLVGFVSLLVASVAAVAFVVSPLSTLVSERLENPHSNDIRAALADASWDAAEASPIIGAGSTRLTVGSETSIAIGASPDCPKCGNRVIGSTGQFWLLLIAQGFVGAALYLGFLLRIAWFGRHDNSPLGIAATLVLLLQVFYAFFYSALTVPLTIAMISAGLLWRNDRLRRESLAERTPATVRTSRDADREVVQS</sequence>
<evidence type="ECO:0000313" key="7">
    <source>
        <dbReference type="EMBL" id="UYM06556.1"/>
    </source>
</evidence>
<evidence type="ECO:0000256" key="5">
    <source>
        <dbReference type="SAM" id="Phobius"/>
    </source>
</evidence>
<dbReference type="PANTHER" id="PTHR37422:SF13">
    <property type="entry name" value="LIPOPOLYSACCHARIDE BIOSYNTHESIS PROTEIN PA4999-RELATED"/>
    <property type="match status" value="1"/>
</dbReference>
<organism evidence="7 8">
    <name type="scientific">Solicola gregarius</name>
    <dbReference type="NCBI Taxonomy" id="2908642"/>
    <lineage>
        <taxon>Bacteria</taxon>
        <taxon>Bacillati</taxon>
        <taxon>Actinomycetota</taxon>
        <taxon>Actinomycetes</taxon>
        <taxon>Propionibacteriales</taxon>
        <taxon>Nocardioidaceae</taxon>
        <taxon>Solicola</taxon>
    </lineage>
</organism>
<proteinExistence type="predicted"/>
<name>A0AA46TJP5_9ACTN</name>
<keyword evidence="8" id="KW-1185">Reference proteome</keyword>
<dbReference type="KEGG" id="sgrg:L0C25_05640"/>
<dbReference type="RefSeq" id="WP_271635463.1">
    <property type="nucleotide sequence ID" value="NZ_CP094970.1"/>
</dbReference>
<keyword evidence="7" id="KW-0436">Ligase</keyword>
<evidence type="ECO:0000259" key="6">
    <source>
        <dbReference type="Pfam" id="PF04932"/>
    </source>
</evidence>
<feature type="transmembrane region" description="Helical" evidence="5">
    <location>
        <begin position="87"/>
        <end position="109"/>
    </location>
</feature>
<evidence type="ECO:0000313" key="8">
    <source>
        <dbReference type="Proteomes" id="UP001164390"/>
    </source>
</evidence>
<evidence type="ECO:0000256" key="2">
    <source>
        <dbReference type="ARBA" id="ARBA00022692"/>
    </source>
</evidence>
<keyword evidence="2 5" id="KW-0812">Transmembrane</keyword>
<feature type="transmembrane region" description="Helical" evidence="5">
    <location>
        <begin position="224"/>
        <end position="243"/>
    </location>
</feature>
<dbReference type="AlphaFoldDB" id="A0AA46TJP5"/>
<comment type="subcellular location">
    <subcellularLocation>
        <location evidence="1">Membrane</location>
        <topology evidence="1">Multi-pass membrane protein</topology>
    </subcellularLocation>
</comment>
<accession>A0AA46TJP5</accession>
<dbReference type="PANTHER" id="PTHR37422">
    <property type="entry name" value="TEICHURONIC ACID BIOSYNTHESIS PROTEIN TUAE"/>
    <property type="match status" value="1"/>
</dbReference>
<feature type="transmembrane region" description="Helical" evidence="5">
    <location>
        <begin position="430"/>
        <end position="454"/>
    </location>
</feature>
<feature type="transmembrane region" description="Helical" evidence="5">
    <location>
        <begin position="55"/>
        <end position="75"/>
    </location>
</feature>
<keyword evidence="3 5" id="KW-1133">Transmembrane helix</keyword>